<reference evidence="1" key="1">
    <citation type="submission" date="2007-06" db="EMBL/GenBank/DDBJ databases">
        <title>Complete sequence of Methanococcus vannielii SB.</title>
        <authorList>
            <consortium name="US DOE Joint Genome Institute"/>
            <person name="Copeland A."/>
            <person name="Lucas S."/>
            <person name="Lapidus A."/>
            <person name="Barry K."/>
            <person name="Glavina del Rio T."/>
            <person name="Dalin E."/>
            <person name="Tice H."/>
            <person name="Pitluck S."/>
            <person name="Chain P."/>
            <person name="Malfatti S."/>
            <person name="Shin M."/>
            <person name="Vergez L."/>
            <person name="Schmutz J."/>
            <person name="Larimer F."/>
            <person name="Land M."/>
            <person name="Hauser L."/>
            <person name="Kyrpides N."/>
            <person name="Anderson I."/>
            <person name="Sieprawska-Lupa M."/>
            <person name="Whitman W.B."/>
            <person name="Richardson P."/>
        </authorList>
    </citation>
    <scope>NUCLEOTIDE SEQUENCE [LARGE SCALE GENOMIC DNA]</scope>
    <source>
        <strain evidence="1">SB</strain>
    </source>
</reference>
<evidence type="ECO:0000313" key="1">
    <source>
        <dbReference type="EMBL" id="ABR55572.1"/>
    </source>
</evidence>
<proteinExistence type="predicted"/>
<dbReference type="AlphaFoldDB" id="A6USV0"/>
<protein>
    <recommendedName>
        <fullName evidence="3">PepSY domain-containing protein</fullName>
    </recommendedName>
</protein>
<accession>A6USV0</accession>
<gene>
    <name evidence="1" type="ordered locus">Mevan_1680</name>
</gene>
<dbReference type="HOGENOM" id="CLU_1145246_0_0_2"/>
<dbReference type="GeneID" id="5325264"/>
<dbReference type="KEGG" id="mvn:Mevan_1680"/>
<dbReference type="Proteomes" id="UP000001107">
    <property type="component" value="Chromosome"/>
</dbReference>
<dbReference type="EMBL" id="CP000742">
    <property type="protein sequence ID" value="ABR55572.1"/>
    <property type="molecule type" value="Genomic_DNA"/>
</dbReference>
<dbReference type="RefSeq" id="WP_012066485.1">
    <property type="nucleotide sequence ID" value="NC_009634.1"/>
</dbReference>
<evidence type="ECO:0000313" key="2">
    <source>
        <dbReference type="Proteomes" id="UP000001107"/>
    </source>
</evidence>
<keyword evidence="2" id="KW-1185">Reference proteome</keyword>
<name>A6USV0_METVS</name>
<organism evidence="1 2">
    <name type="scientific">Methanococcus vannielii (strain ATCC 35089 / DSM 1224 / JCM 13029 / OCM 148 / SB)</name>
    <dbReference type="NCBI Taxonomy" id="406327"/>
    <lineage>
        <taxon>Archaea</taxon>
        <taxon>Methanobacteriati</taxon>
        <taxon>Methanobacteriota</taxon>
        <taxon>Methanomada group</taxon>
        <taxon>Methanococci</taxon>
        <taxon>Methanococcales</taxon>
        <taxon>Methanococcaceae</taxon>
        <taxon>Methanococcus</taxon>
    </lineage>
</organism>
<evidence type="ECO:0008006" key="3">
    <source>
        <dbReference type="Google" id="ProtNLM"/>
    </source>
</evidence>
<sequence length="242" mass="27753">MKKILSIFIILLSLGVIIGLMVPFNMFYGEKDVFIITNFEEIPKFNPYGDNPLSEKQKMAIEIAISNENVSKYLNEYKLLPGTLLIKEDFEKYGPDYKGILLLKNKEIVYVLVDTTYSNVVDIKKYSLDEFMAKTAVIEQNGGYLEIKVTGFTEDELNSVEEVLQNDPRTKGLLKGKNYTLVIQDIVYINDQKLQNVSQAMVILDIENGQRYVVLIDLTEKKVFRIGKPMNRKFGNNHESKS</sequence>
<dbReference type="eggNOG" id="arCOG06619">
    <property type="taxonomic scope" value="Archaea"/>
</dbReference>